<protein>
    <submittedName>
        <fullName evidence="2">Uncharacterized protein</fullName>
    </submittedName>
</protein>
<sequence length="107" mass="12169">MMLVTRAKADRSASGWRTSPRGALDMANVRTATKRAIRSNWESVNGPRDVLISERELGLFAAHDVKRRVHPQEGRTCDAISEIEDRRQGEIGLDDDVNDVNPFWQFF</sequence>
<evidence type="ECO:0000256" key="1">
    <source>
        <dbReference type="SAM" id="MobiDB-lite"/>
    </source>
</evidence>
<comment type="caution">
    <text evidence="2">The sequence shown here is derived from an EMBL/GenBank/DDBJ whole genome shotgun (WGS) entry which is preliminary data.</text>
</comment>
<reference evidence="2" key="1">
    <citation type="submission" date="2021-10" db="EMBL/GenBank/DDBJ databases">
        <title>Melipona bicolor Genome sequencing and assembly.</title>
        <authorList>
            <person name="Araujo N.S."/>
            <person name="Arias M.C."/>
        </authorList>
    </citation>
    <scope>NUCLEOTIDE SEQUENCE</scope>
    <source>
        <strain evidence="2">USP_2M_L1-L4_2017</strain>
        <tissue evidence="2">Whole body</tissue>
    </source>
</reference>
<keyword evidence="3" id="KW-1185">Reference proteome</keyword>
<feature type="non-terminal residue" evidence="2">
    <location>
        <position position="107"/>
    </location>
</feature>
<accession>A0AA40KL90</accession>
<gene>
    <name evidence="2" type="ORF">K0M31_006893</name>
</gene>
<dbReference type="EMBL" id="JAHYIQ010000018">
    <property type="protein sequence ID" value="KAK1124545.1"/>
    <property type="molecule type" value="Genomic_DNA"/>
</dbReference>
<feature type="region of interest" description="Disordered" evidence="1">
    <location>
        <begin position="1"/>
        <end position="21"/>
    </location>
</feature>
<organism evidence="2 3">
    <name type="scientific">Melipona bicolor</name>
    <dbReference type="NCBI Taxonomy" id="60889"/>
    <lineage>
        <taxon>Eukaryota</taxon>
        <taxon>Metazoa</taxon>
        <taxon>Ecdysozoa</taxon>
        <taxon>Arthropoda</taxon>
        <taxon>Hexapoda</taxon>
        <taxon>Insecta</taxon>
        <taxon>Pterygota</taxon>
        <taxon>Neoptera</taxon>
        <taxon>Endopterygota</taxon>
        <taxon>Hymenoptera</taxon>
        <taxon>Apocrita</taxon>
        <taxon>Aculeata</taxon>
        <taxon>Apoidea</taxon>
        <taxon>Anthophila</taxon>
        <taxon>Apidae</taxon>
        <taxon>Melipona</taxon>
    </lineage>
</organism>
<dbReference type="Proteomes" id="UP001177670">
    <property type="component" value="Unassembled WGS sequence"/>
</dbReference>
<proteinExistence type="predicted"/>
<name>A0AA40KL90_9HYME</name>
<evidence type="ECO:0000313" key="3">
    <source>
        <dbReference type="Proteomes" id="UP001177670"/>
    </source>
</evidence>
<evidence type="ECO:0000313" key="2">
    <source>
        <dbReference type="EMBL" id="KAK1124545.1"/>
    </source>
</evidence>
<dbReference type="AlphaFoldDB" id="A0AA40KL90"/>